<dbReference type="PATRIC" id="fig|1160718.3.peg.6843"/>
<dbReference type="KEGG" id="sauh:SU9_000045"/>
<dbReference type="Proteomes" id="UP000009036">
    <property type="component" value="Chromosome"/>
</dbReference>
<dbReference type="HOGENOM" id="CLU_2208476_0_0_11"/>
<evidence type="ECO:0000313" key="2">
    <source>
        <dbReference type="EMBL" id="QTZ90044.1"/>
    </source>
</evidence>
<protein>
    <submittedName>
        <fullName evidence="1">Uncharacterized protein</fullName>
    </submittedName>
</protein>
<sequence length="107" mass="11829">MHGCHGYLNAYRIGKDFHVQAVVYNQASGETSVHCGGYLLRKHGRGGQWLKYGRNGDPTTELAAYWRQDGDATGFYKDPTNWWAKACVYACLNDSETPTATHCGPAS</sequence>
<keyword evidence="3" id="KW-1185">Reference proteome</keyword>
<dbReference type="RefSeq" id="WP_006608260.1">
    <property type="nucleotide sequence ID" value="NZ_CP072931.1"/>
</dbReference>
<proteinExistence type="predicted"/>
<organism evidence="1">
    <name type="scientific">Streptomyces auratus AGR0001</name>
    <dbReference type="NCBI Taxonomy" id="1160718"/>
    <lineage>
        <taxon>Bacteria</taxon>
        <taxon>Bacillati</taxon>
        <taxon>Actinomycetota</taxon>
        <taxon>Actinomycetes</taxon>
        <taxon>Kitasatosporales</taxon>
        <taxon>Streptomycetaceae</taxon>
        <taxon>Streptomyces</taxon>
    </lineage>
</organism>
<name>J2JPZ3_9ACTN</name>
<dbReference type="EMBL" id="AJGV01000226">
    <property type="protein sequence ID" value="EJJ02453.1"/>
    <property type="molecule type" value="Genomic_DNA"/>
</dbReference>
<gene>
    <name evidence="2" type="ORF">SU9_000045</name>
    <name evidence="1" type="ORF">SU9_33803</name>
</gene>
<dbReference type="AlphaFoldDB" id="J2JPZ3"/>
<reference evidence="1" key="1">
    <citation type="journal article" date="2012" name="J. Bacteriol.">
        <title>Genome Sequence of Streptomyces auratus Strain AGR0001, a Phoslactomycin-Producing Actinomycete.</title>
        <authorList>
            <person name="Han X."/>
            <person name="Li M."/>
            <person name="Ding Z."/>
            <person name="Zhao J."/>
            <person name="Ji K."/>
            <person name="Wen M."/>
            <person name="Lu T."/>
        </authorList>
    </citation>
    <scope>NUCLEOTIDE SEQUENCE [LARGE SCALE GENOMIC DNA]</scope>
    <source>
        <strain evidence="1">AGR0001</strain>
    </source>
</reference>
<reference evidence="2" key="2">
    <citation type="submission" date="2021-04" db="EMBL/GenBank/DDBJ databases">
        <authorList>
            <person name="Wen M.-L."/>
            <person name="Han X.-L."/>
            <person name="Xiong J."/>
        </authorList>
    </citation>
    <scope>NUCLEOTIDE SEQUENCE</scope>
    <source>
        <strain evidence="2">AGR0001</strain>
    </source>
</reference>
<evidence type="ECO:0000313" key="3">
    <source>
        <dbReference type="Proteomes" id="UP000009036"/>
    </source>
</evidence>
<evidence type="ECO:0000313" key="1">
    <source>
        <dbReference type="EMBL" id="EJJ02453.1"/>
    </source>
</evidence>
<dbReference type="EMBL" id="CP072931">
    <property type="protein sequence ID" value="QTZ90044.1"/>
    <property type="molecule type" value="Genomic_DNA"/>
</dbReference>
<accession>J2JPZ3</accession>